<accession>A0AAV0VLM5</accession>
<gene>
    <name evidence="1" type="ORF">MEUPH1_LOCUS948</name>
</gene>
<protein>
    <submittedName>
        <fullName evidence="1">Uncharacterized protein</fullName>
    </submittedName>
</protein>
<sequence length="137" mass="15935">MLTFVRSILEYGAVVWVPYTACNRNQIERVQRKFLNYAAFTLNIDHMPHDYIPVMDRLGLSTLADRRQAASLNFLRQLIDGKIDSPELLSFINFKVPSTNIRHTFPFLIPKFITNYLENQPIVRMMLLANSDPSFLN</sequence>
<keyword evidence="2" id="KW-1185">Reference proteome</keyword>
<evidence type="ECO:0000313" key="2">
    <source>
        <dbReference type="Proteomes" id="UP001160148"/>
    </source>
</evidence>
<dbReference type="AlphaFoldDB" id="A0AAV0VLM5"/>
<proteinExistence type="predicted"/>
<dbReference type="EMBL" id="CARXXK010000001">
    <property type="protein sequence ID" value="CAI6343721.1"/>
    <property type="molecule type" value="Genomic_DNA"/>
</dbReference>
<reference evidence="1 2" key="1">
    <citation type="submission" date="2023-01" db="EMBL/GenBank/DDBJ databases">
        <authorList>
            <person name="Whitehead M."/>
        </authorList>
    </citation>
    <scope>NUCLEOTIDE SEQUENCE [LARGE SCALE GENOMIC DNA]</scope>
</reference>
<evidence type="ECO:0000313" key="1">
    <source>
        <dbReference type="EMBL" id="CAI6343721.1"/>
    </source>
</evidence>
<organism evidence="1 2">
    <name type="scientific">Macrosiphum euphorbiae</name>
    <name type="common">potato aphid</name>
    <dbReference type="NCBI Taxonomy" id="13131"/>
    <lineage>
        <taxon>Eukaryota</taxon>
        <taxon>Metazoa</taxon>
        <taxon>Ecdysozoa</taxon>
        <taxon>Arthropoda</taxon>
        <taxon>Hexapoda</taxon>
        <taxon>Insecta</taxon>
        <taxon>Pterygota</taxon>
        <taxon>Neoptera</taxon>
        <taxon>Paraneoptera</taxon>
        <taxon>Hemiptera</taxon>
        <taxon>Sternorrhyncha</taxon>
        <taxon>Aphidomorpha</taxon>
        <taxon>Aphidoidea</taxon>
        <taxon>Aphididae</taxon>
        <taxon>Macrosiphini</taxon>
        <taxon>Macrosiphum</taxon>
    </lineage>
</organism>
<comment type="caution">
    <text evidence="1">The sequence shown here is derived from an EMBL/GenBank/DDBJ whole genome shotgun (WGS) entry which is preliminary data.</text>
</comment>
<dbReference type="Proteomes" id="UP001160148">
    <property type="component" value="Unassembled WGS sequence"/>
</dbReference>
<name>A0AAV0VLM5_9HEMI</name>